<keyword evidence="5" id="KW-0611">Plant defense</keyword>
<feature type="compositionally biased region" description="Polar residues" evidence="8">
    <location>
        <begin position="1511"/>
        <end position="1527"/>
    </location>
</feature>
<dbReference type="OMA" id="ENIDCRR"/>
<dbReference type="InterPro" id="IPR042197">
    <property type="entry name" value="Apaf_helical"/>
</dbReference>
<proteinExistence type="inferred from homology"/>
<dbReference type="Gene3D" id="3.40.50.300">
    <property type="entry name" value="P-loop containing nucleotide triphosphate hydrolases"/>
    <property type="match status" value="1"/>
</dbReference>
<dbReference type="Gene3D" id="1.10.10.10">
    <property type="entry name" value="Winged helix-like DNA-binding domain superfamily/Winged helix DNA-binding domain"/>
    <property type="match status" value="1"/>
</dbReference>
<accession>A0A0L9TBP5</accession>
<dbReference type="EMBL" id="KQ258386">
    <property type="protein sequence ID" value="KOM27544.1"/>
    <property type="molecule type" value="Genomic_DNA"/>
</dbReference>
<feature type="domain" description="Disease resistance protein At4g27190-like leucine-rich repeats" evidence="10">
    <location>
        <begin position="566"/>
        <end position="665"/>
    </location>
</feature>
<evidence type="ECO:0000256" key="3">
    <source>
        <dbReference type="ARBA" id="ARBA00022737"/>
    </source>
</evidence>
<dbReference type="InterPro" id="IPR057135">
    <property type="entry name" value="At4g27190-like_LRR"/>
</dbReference>
<dbReference type="SUPFAM" id="SSF52058">
    <property type="entry name" value="L domain-like"/>
    <property type="match status" value="1"/>
</dbReference>
<feature type="domain" description="Disease resistance protein At4g27190-like leucine-rich repeats" evidence="10">
    <location>
        <begin position="690"/>
        <end position="731"/>
    </location>
</feature>
<reference evidence="12" key="1">
    <citation type="journal article" date="2015" name="Proc. Natl. Acad. Sci. U.S.A.">
        <title>Genome sequencing of adzuki bean (Vigna angularis) provides insight into high starch and low fat accumulation and domestication.</title>
        <authorList>
            <person name="Yang K."/>
            <person name="Tian Z."/>
            <person name="Chen C."/>
            <person name="Luo L."/>
            <person name="Zhao B."/>
            <person name="Wang Z."/>
            <person name="Yu L."/>
            <person name="Li Y."/>
            <person name="Sun Y."/>
            <person name="Li W."/>
            <person name="Chen Y."/>
            <person name="Li Y."/>
            <person name="Zhang Y."/>
            <person name="Ai D."/>
            <person name="Zhao J."/>
            <person name="Shang C."/>
            <person name="Ma Y."/>
            <person name="Wu B."/>
            <person name="Wang M."/>
            <person name="Gao L."/>
            <person name="Sun D."/>
            <person name="Zhang P."/>
            <person name="Guo F."/>
            <person name="Wang W."/>
            <person name="Li Y."/>
            <person name="Wang J."/>
            <person name="Varshney R.K."/>
            <person name="Wang J."/>
            <person name="Ling H.Q."/>
            <person name="Wan P."/>
        </authorList>
    </citation>
    <scope>NUCLEOTIDE SEQUENCE</scope>
    <source>
        <strain evidence="12">cv. Jingnong 6</strain>
    </source>
</reference>
<dbReference type="FunFam" id="3.40.50.300:FF:001091">
    <property type="entry name" value="Probable disease resistance protein At1g61300"/>
    <property type="match status" value="1"/>
</dbReference>
<keyword evidence="7" id="KW-0175">Coiled coil</keyword>
<dbReference type="Pfam" id="PF00931">
    <property type="entry name" value="NB-ARC"/>
    <property type="match status" value="1"/>
</dbReference>
<keyword evidence="3" id="KW-0677">Repeat</keyword>
<dbReference type="InterPro" id="IPR032675">
    <property type="entry name" value="LRR_dom_sf"/>
</dbReference>
<dbReference type="SUPFAM" id="SSF52540">
    <property type="entry name" value="P-loop containing nucleoside triphosphate hydrolases"/>
    <property type="match status" value="1"/>
</dbReference>
<evidence type="ECO:0000313" key="12">
    <source>
        <dbReference type="Proteomes" id="UP000053144"/>
    </source>
</evidence>
<dbReference type="InterPro" id="IPR027417">
    <property type="entry name" value="P-loop_NTPase"/>
</dbReference>
<evidence type="ECO:0000259" key="10">
    <source>
        <dbReference type="Pfam" id="PF23247"/>
    </source>
</evidence>
<dbReference type="GO" id="GO:0043531">
    <property type="term" value="F:ADP binding"/>
    <property type="evidence" value="ECO:0007669"/>
    <property type="project" value="InterPro"/>
</dbReference>
<keyword evidence="6" id="KW-0067">ATP-binding</keyword>
<evidence type="ECO:0000256" key="8">
    <source>
        <dbReference type="SAM" id="MobiDB-lite"/>
    </source>
</evidence>
<dbReference type="GO" id="GO:0005524">
    <property type="term" value="F:ATP binding"/>
    <property type="evidence" value="ECO:0007669"/>
    <property type="project" value="UniProtKB-KW"/>
</dbReference>
<gene>
    <name evidence="11" type="ORF">LR48_Vigan437s000400</name>
</gene>
<sequence length="1752" mass="198094">MIGLYGMGGCGKTTLAMEVKKLVEAEHLFEKVLFVPVSSTVEVRRIQEKIASSLQFEFPETEEMQRAQRLCSRLTQEKNIFIILDDVWENLDFGRIGIPSSEHHKGCKILITSRSEAVCTLMDCQRKIYLPILTDEETWTLFQNKALITEATSDTLKEIGRLISNECKGLPVAIAAVACSLKGKAETVWRVALNKLRHSKPINIERGLTDPYKCLQLSYDNLDTKEAKSLFLLCSVFPEDFEIQIEILTRCAIGLGVVGEVDSYEEARSEVIAAKIKLVSCCLLMDADDECVKMHDIVRDVAHIIAKDENKIIKCEVEKDVRVEQNSVRYLWCAKFPNDLDCSNLEVLCLKTKMKEFDGIFNRMGMLKVLILENDDDEERTLSTISFKTLTNLRCLFIANYELSDFSFFGGMKNLQSLSLYNCLLPSFPELQTDVAITLKLLDLDGCNIKVKNFEVIKRIPLLEELYITDIKGEWDANSEDNIEFFKTFSIPETLQRYGIVLGSLYFDHYSDGDIYIGGRTLLLNHFDISNEVIKGLAKKAKDLFVGNIHGGAKNIIPDIFQIEGGGLDELNKLEIHDSEELECLIDTRSHSSKVITLFSKLHTLRIRHMKNLRVLWNCFLPANGPFENLEKLYLSYCPRLTSLFTYVVARSLVKLKILKISRCDELKYILADDDKTEEGEDEFTIGHPVQIFQNLQDVQINSCRELKHIFPANIVGGLGQLKVLMIEECEKLDQIIGDIVPSTDRDKVIEEGKHPYFYSPSIPTTVVKHSLVTLHGTLSSPGGLKIKRCGKLGSTFTASIAKNLTSLEELYIRGCKSLKDIVTHERVNKNQEESIVEDEPDCQSDISIFQSLKKLHISECELLEGIFPVSFVGELNDITNKEAADLKDFSSRNNTQIDLPALQVLELRRIRNRTVVGSYDVICPFLRKLSLDIGRYVGFFNINCSSDASEATKRDSIAIKDPKGIQNHLPTLQTLKITDSDAERFFYLNEHGMIGQQVSLKLEKLELHDLPQMTYIWVGPNNSLTLQHLTTLEIWNCGKLEVIFPKSVVRCLPELKLLKIRKCKELREIIEGDRNLSNIVSPQPCFPKLEALHVDDCHKLKRLFSGSASNDLLNLHFLVINGANELEELVGCKQGKIKVELPRLKLLIFMHLENFSQEIELHNKIEDVGNESIKSSSTGVEDIGIGGAVATHIAKVVEQDDKMNEGKPGIVASQGIQVQEGLNLLHKQEGIYVAPNNNNDISSDIRTRLGAYKHFVDLDDAQISLLVEAITTYPHLWNASMKFSERFQAWRLKILADMLLFLQKESVDSIIPQSEKEFHKLCEEAIEVGFESSWVEEMRQRVVMRDPKLEEDIAQRQIEENSKRCSSGNMVQDSQAVERADGPKISLEEGVASNDHIGTRRNEEAEEEFVAEVSISEIPRIATTLTSSQPVERPPPSCLNMPLRETPENALVDKQRIIEPSLMNQQNPFGEIRIEQVTVEETIAKNTNMAASSILSPRVNTQLDQKITFQSKSYPHSETTSSQTEAGTAKEIDHPKIVQDFGTNDVISLLASGKESKDSPVGKTLAELEKFLKMSLKDVVSSETDTLRLWSTLNLLSNLPFKDVTLSDGLKRIIDTMLQHFPTILRSFKEGFATTDKLGKLEACQNEVATTLVSKISEAENFYNEAQLKEVVLKEQIKVYEAALSSLEKEKNKCIAETIGYKKELENVMKDRSQMLEDKRKVEQELFDVAYKWSNFCSEYELNRMAATNIP</sequence>
<evidence type="ECO:0000259" key="9">
    <source>
        <dbReference type="Pfam" id="PF00931"/>
    </source>
</evidence>
<dbReference type="PRINTS" id="PR00364">
    <property type="entry name" value="DISEASERSIST"/>
</dbReference>
<evidence type="ECO:0000256" key="1">
    <source>
        <dbReference type="ARBA" id="ARBA00008894"/>
    </source>
</evidence>
<feature type="region of interest" description="Disordered" evidence="8">
    <location>
        <begin position="1511"/>
        <end position="1533"/>
    </location>
</feature>
<dbReference type="PANTHER" id="PTHR33463">
    <property type="entry name" value="NB-ARC DOMAIN-CONTAINING PROTEIN-RELATED"/>
    <property type="match status" value="1"/>
</dbReference>
<protein>
    <submittedName>
        <fullName evidence="11">Uncharacterized protein</fullName>
    </submittedName>
</protein>
<keyword evidence="2" id="KW-0433">Leucine-rich repeat</keyword>
<dbReference type="Gramene" id="KOM27544">
    <property type="protein sequence ID" value="KOM27544"/>
    <property type="gene ID" value="LR48_Vigan437s000400"/>
</dbReference>
<feature type="coiled-coil region" evidence="7">
    <location>
        <begin position="1671"/>
        <end position="1726"/>
    </location>
</feature>
<feature type="domain" description="NB-ARC" evidence="9">
    <location>
        <begin position="1"/>
        <end position="147"/>
    </location>
</feature>
<dbReference type="Gene3D" id="3.80.10.10">
    <property type="entry name" value="Ribonuclease Inhibitor"/>
    <property type="match status" value="4"/>
</dbReference>
<dbReference type="GO" id="GO:0006952">
    <property type="term" value="P:defense response"/>
    <property type="evidence" value="ECO:0007669"/>
    <property type="project" value="UniProtKB-KW"/>
</dbReference>
<evidence type="ECO:0000313" key="11">
    <source>
        <dbReference type="EMBL" id="KOM27544.1"/>
    </source>
</evidence>
<dbReference type="InterPro" id="IPR036388">
    <property type="entry name" value="WH-like_DNA-bd_sf"/>
</dbReference>
<evidence type="ECO:0000256" key="4">
    <source>
        <dbReference type="ARBA" id="ARBA00022741"/>
    </source>
</evidence>
<keyword evidence="4" id="KW-0547">Nucleotide-binding</keyword>
<organism evidence="11 12">
    <name type="scientific">Phaseolus angularis</name>
    <name type="common">Azuki bean</name>
    <name type="synonym">Vigna angularis</name>
    <dbReference type="NCBI Taxonomy" id="3914"/>
    <lineage>
        <taxon>Eukaryota</taxon>
        <taxon>Viridiplantae</taxon>
        <taxon>Streptophyta</taxon>
        <taxon>Embryophyta</taxon>
        <taxon>Tracheophyta</taxon>
        <taxon>Spermatophyta</taxon>
        <taxon>Magnoliopsida</taxon>
        <taxon>eudicotyledons</taxon>
        <taxon>Gunneridae</taxon>
        <taxon>Pentapetalae</taxon>
        <taxon>rosids</taxon>
        <taxon>fabids</taxon>
        <taxon>Fabales</taxon>
        <taxon>Fabaceae</taxon>
        <taxon>Papilionoideae</taxon>
        <taxon>50 kb inversion clade</taxon>
        <taxon>NPAAA clade</taxon>
        <taxon>indigoferoid/millettioid clade</taxon>
        <taxon>Phaseoleae</taxon>
        <taxon>Vigna</taxon>
    </lineage>
</organism>
<dbReference type="InterPro" id="IPR050905">
    <property type="entry name" value="Plant_NBS-LRR"/>
</dbReference>
<dbReference type="InterPro" id="IPR002182">
    <property type="entry name" value="NB-ARC"/>
</dbReference>
<dbReference type="Pfam" id="PF23247">
    <property type="entry name" value="LRR_RPS2"/>
    <property type="match status" value="3"/>
</dbReference>
<dbReference type="SUPFAM" id="SSF52047">
    <property type="entry name" value="RNI-like"/>
    <property type="match status" value="1"/>
</dbReference>
<comment type="similarity">
    <text evidence="1">Belongs to the disease resistance NB-LRR family.</text>
</comment>
<evidence type="ECO:0000256" key="2">
    <source>
        <dbReference type="ARBA" id="ARBA00022614"/>
    </source>
</evidence>
<dbReference type="Gene3D" id="1.10.8.430">
    <property type="entry name" value="Helical domain of apoptotic protease-activating factors"/>
    <property type="match status" value="1"/>
</dbReference>
<dbReference type="Proteomes" id="UP000053144">
    <property type="component" value="Unassembled WGS sequence"/>
</dbReference>
<dbReference type="PANTHER" id="PTHR33463:SF105">
    <property type="entry name" value="AND NB-ARC DOMAIN DISEASE RESISTANCE PROTEIN, PUTATIVE-RELATED"/>
    <property type="match status" value="1"/>
</dbReference>
<name>A0A0L9TBP5_PHAAN</name>
<evidence type="ECO:0000256" key="7">
    <source>
        <dbReference type="SAM" id="Coils"/>
    </source>
</evidence>
<evidence type="ECO:0000256" key="6">
    <source>
        <dbReference type="ARBA" id="ARBA00022840"/>
    </source>
</evidence>
<feature type="domain" description="Disease resistance protein At4g27190-like leucine-rich repeats" evidence="10">
    <location>
        <begin position="966"/>
        <end position="1065"/>
    </location>
</feature>
<evidence type="ECO:0000256" key="5">
    <source>
        <dbReference type="ARBA" id="ARBA00022821"/>
    </source>
</evidence>